<sequence length="100" mass="11071">MARCNLLSVKTDSKTIGALDIGRIRLRHQLSFYGVPFALDTMDRTVFGAVTFPSCSSVVSLIIKQILLSQSRSVRTNPVIFSVSSLLSVRFQCDMTKISE</sequence>
<gene>
    <name evidence="1" type="ORF">T02_14837</name>
</gene>
<keyword evidence="2" id="KW-1185">Reference proteome</keyword>
<dbReference type="Proteomes" id="UP000054721">
    <property type="component" value="Unassembled WGS sequence"/>
</dbReference>
<dbReference type="EMBL" id="JYDW01000417">
    <property type="protein sequence ID" value="KRZ48379.1"/>
    <property type="molecule type" value="Genomic_DNA"/>
</dbReference>
<proteinExistence type="predicted"/>
<reference evidence="1 2" key="1">
    <citation type="submission" date="2015-05" db="EMBL/GenBank/DDBJ databases">
        <title>Evolution of Trichinella species and genotypes.</title>
        <authorList>
            <person name="Korhonen P.K."/>
            <person name="Edoardo P."/>
            <person name="Giuseppe L.R."/>
            <person name="Gasser R.B."/>
        </authorList>
    </citation>
    <scope>NUCLEOTIDE SEQUENCE [LARGE SCALE GENOMIC DNA]</scope>
    <source>
        <strain evidence="1">ISS10</strain>
    </source>
</reference>
<dbReference type="AlphaFoldDB" id="A0A0V1KLX4"/>
<organism evidence="1 2">
    <name type="scientific">Trichinella nativa</name>
    <dbReference type="NCBI Taxonomy" id="6335"/>
    <lineage>
        <taxon>Eukaryota</taxon>
        <taxon>Metazoa</taxon>
        <taxon>Ecdysozoa</taxon>
        <taxon>Nematoda</taxon>
        <taxon>Enoplea</taxon>
        <taxon>Dorylaimia</taxon>
        <taxon>Trichinellida</taxon>
        <taxon>Trichinellidae</taxon>
        <taxon>Trichinella</taxon>
    </lineage>
</organism>
<protein>
    <submittedName>
        <fullName evidence="1">Uncharacterized protein</fullName>
    </submittedName>
</protein>
<evidence type="ECO:0000313" key="1">
    <source>
        <dbReference type="EMBL" id="KRZ48379.1"/>
    </source>
</evidence>
<accession>A0A0V1KLX4</accession>
<dbReference type="OrthoDB" id="10501023at2759"/>
<comment type="caution">
    <text evidence="1">The sequence shown here is derived from an EMBL/GenBank/DDBJ whole genome shotgun (WGS) entry which is preliminary data.</text>
</comment>
<name>A0A0V1KLX4_9BILA</name>
<evidence type="ECO:0000313" key="2">
    <source>
        <dbReference type="Proteomes" id="UP000054721"/>
    </source>
</evidence>